<dbReference type="AlphaFoldDB" id="A0A5N6TB62"/>
<evidence type="ECO:0000313" key="2">
    <source>
        <dbReference type="EMBL" id="KAE8143510.1"/>
    </source>
</evidence>
<name>A0A5N6TB62_ASPPS</name>
<feature type="region of interest" description="Disordered" evidence="1">
    <location>
        <begin position="134"/>
        <end position="184"/>
    </location>
</feature>
<keyword evidence="3" id="KW-1185">Reference proteome</keyword>
<evidence type="ECO:0000256" key="1">
    <source>
        <dbReference type="SAM" id="MobiDB-lite"/>
    </source>
</evidence>
<protein>
    <submittedName>
        <fullName evidence="2">Uncharacterized protein</fullName>
    </submittedName>
</protein>
<feature type="compositionally biased region" description="Basic residues" evidence="1">
    <location>
        <begin position="83"/>
        <end position="104"/>
    </location>
</feature>
<dbReference type="EMBL" id="ML743552">
    <property type="protein sequence ID" value="KAE8143510.1"/>
    <property type="molecule type" value="Genomic_DNA"/>
</dbReference>
<gene>
    <name evidence="2" type="ORF">BDV38DRAFT_67816</name>
</gene>
<organism evidence="2 3">
    <name type="scientific">Aspergillus pseudotamarii</name>
    <dbReference type="NCBI Taxonomy" id="132259"/>
    <lineage>
        <taxon>Eukaryota</taxon>
        <taxon>Fungi</taxon>
        <taxon>Dikarya</taxon>
        <taxon>Ascomycota</taxon>
        <taxon>Pezizomycotina</taxon>
        <taxon>Eurotiomycetes</taxon>
        <taxon>Eurotiomycetidae</taxon>
        <taxon>Eurotiales</taxon>
        <taxon>Aspergillaceae</taxon>
        <taxon>Aspergillus</taxon>
        <taxon>Aspergillus subgen. Circumdati</taxon>
    </lineage>
</organism>
<feature type="region of interest" description="Disordered" evidence="1">
    <location>
        <begin position="69"/>
        <end position="104"/>
    </location>
</feature>
<dbReference type="Proteomes" id="UP000325672">
    <property type="component" value="Unassembled WGS sequence"/>
</dbReference>
<proteinExistence type="predicted"/>
<dbReference type="RefSeq" id="XP_031919573.1">
    <property type="nucleotide sequence ID" value="XM_032063754.1"/>
</dbReference>
<sequence length="184" mass="20728">MLPIGVNDWIQMLQPKRASRCCQSGLNSGRDCGRFHSRIRCRQRQFSFHSRISTCIVSRVCSAVASHKSSIEGIDEDKQQGGGKKRKGKEKKRTRPGSIKNRKRTWNEGRFFARSASKGQISLSAIAPGSAAKKAKNALVRDARPVRRTHNPRGQARGERKPYRAHQRSAPHCKCKRTIPGIER</sequence>
<reference evidence="2 3" key="1">
    <citation type="submission" date="2019-04" db="EMBL/GenBank/DDBJ databases">
        <title>Friends and foes A comparative genomics study of 23 Aspergillus species from section Flavi.</title>
        <authorList>
            <consortium name="DOE Joint Genome Institute"/>
            <person name="Kjaerbolling I."/>
            <person name="Vesth T."/>
            <person name="Frisvad J.C."/>
            <person name="Nybo J.L."/>
            <person name="Theobald S."/>
            <person name="Kildgaard S."/>
            <person name="Isbrandt T."/>
            <person name="Kuo A."/>
            <person name="Sato A."/>
            <person name="Lyhne E.K."/>
            <person name="Kogle M.E."/>
            <person name="Wiebenga A."/>
            <person name="Kun R.S."/>
            <person name="Lubbers R.J."/>
            <person name="Makela M.R."/>
            <person name="Barry K."/>
            <person name="Chovatia M."/>
            <person name="Clum A."/>
            <person name="Daum C."/>
            <person name="Haridas S."/>
            <person name="He G."/>
            <person name="LaButti K."/>
            <person name="Lipzen A."/>
            <person name="Mondo S."/>
            <person name="Riley R."/>
            <person name="Salamov A."/>
            <person name="Simmons B.A."/>
            <person name="Magnuson J.K."/>
            <person name="Henrissat B."/>
            <person name="Mortensen U.H."/>
            <person name="Larsen T.O."/>
            <person name="Devries R.P."/>
            <person name="Grigoriev I.V."/>
            <person name="Machida M."/>
            <person name="Baker S.E."/>
            <person name="Andersen M.R."/>
        </authorList>
    </citation>
    <scope>NUCLEOTIDE SEQUENCE [LARGE SCALE GENOMIC DNA]</scope>
    <source>
        <strain evidence="2 3">CBS 117625</strain>
    </source>
</reference>
<feature type="compositionally biased region" description="Basic residues" evidence="1">
    <location>
        <begin position="163"/>
        <end position="177"/>
    </location>
</feature>
<evidence type="ECO:0000313" key="3">
    <source>
        <dbReference type="Proteomes" id="UP000325672"/>
    </source>
</evidence>
<accession>A0A5N6TB62</accession>
<dbReference type="GeneID" id="43647964"/>